<proteinExistence type="predicted"/>
<feature type="domain" description="N-acetyltransferase" evidence="1">
    <location>
        <begin position="19"/>
        <end position="158"/>
    </location>
</feature>
<sequence>MNIINLKDSIIYFNEQNIIEYLTLLNSLTTVYSNDQELQNMVTNFRTTVSELPSNTMIYVIMNDKQVIGSGTLLIEQKIIHNYGKVGHIEDIVIDNNMRGQGLGKKIINYLISQAKIYNCYKVILGCDDSKVDFYKKCKPDNSKIKVINQISYYLDTI</sequence>
<evidence type="ECO:0000313" key="2">
    <source>
        <dbReference type="EMBL" id="QHT96473.1"/>
    </source>
</evidence>
<dbReference type="SUPFAM" id="SSF55729">
    <property type="entry name" value="Acyl-CoA N-acyltransferases (Nat)"/>
    <property type="match status" value="1"/>
</dbReference>
<dbReference type="InterPro" id="IPR016181">
    <property type="entry name" value="Acyl_CoA_acyltransferase"/>
</dbReference>
<dbReference type="InterPro" id="IPR000182">
    <property type="entry name" value="GNAT_dom"/>
</dbReference>
<dbReference type="GO" id="GO:0004343">
    <property type="term" value="F:glucosamine 6-phosphate N-acetyltransferase activity"/>
    <property type="evidence" value="ECO:0007669"/>
    <property type="project" value="TreeGrafter"/>
</dbReference>
<dbReference type="CDD" id="cd04301">
    <property type="entry name" value="NAT_SF"/>
    <property type="match status" value="1"/>
</dbReference>
<organism evidence="2">
    <name type="scientific">viral metagenome</name>
    <dbReference type="NCBI Taxonomy" id="1070528"/>
    <lineage>
        <taxon>unclassified sequences</taxon>
        <taxon>metagenomes</taxon>
        <taxon>organismal metagenomes</taxon>
    </lineage>
</organism>
<dbReference type="EMBL" id="MN740257">
    <property type="protein sequence ID" value="QHT96473.1"/>
    <property type="molecule type" value="Genomic_DNA"/>
</dbReference>
<dbReference type="InterPro" id="IPR039143">
    <property type="entry name" value="GNPNAT1-like"/>
</dbReference>
<accession>A0A6C0IYA8</accession>
<protein>
    <recommendedName>
        <fullName evidence="1">N-acetyltransferase domain-containing protein</fullName>
    </recommendedName>
</protein>
<dbReference type="AlphaFoldDB" id="A0A6C0IYA8"/>
<dbReference type="Pfam" id="PF00583">
    <property type="entry name" value="Acetyltransf_1"/>
    <property type="match status" value="1"/>
</dbReference>
<reference evidence="2" key="1">
    <citation type="journal article" date="2020" name="Nature">
        <title>Giant virus diversity and host interactions through global metagenomics.</title>
        <authorList>
            <person name="Schulz F."/>
            <person name="Roux S."/>
            <person name="Paez-Espino D."/>
            <person name="Jungbluth S."/>
            <person name="Walsh D.A."/>
            <person name="Denef V.J."/>
            <person name="McMahon K.D."/>
            <person name="Konstantinidis K.T."/>
            <person name="Eloe-Fadrosh E.A."/>
            <person name="Kyrpides N.C."/>
            <person name="Woyke T."/>
        </authorList>
    </citation>
    <scope>NUCLEOTIDE SEQUENCE</scope>
    <source>
        <strain evidence="2">GVMAG-M-3300024302-11</strain>
    </source>
</reference>
<dbReference type="PANTHER" id="PTHR13355">
    <property type="entry name" value="GLUCOSAMINE 6-PHOSPHATE N-ACETYLTRANSFERASE"/>
    <property type="match status" value="1"/>
</dbReference>
<name>A0A6C0IYA8_9ZZZZ</name>
<dbReference type="Gene3D" id="3.40.630.30">
    <property type="match status" value="1"/>
</dbReference>
<dbReference type="PROSITE" id="PS51186">
    <property type="entry name" value="GNAT"/>
    <property type="match status" value="1"/>
</dbReference>
<evidence type="ECO:0000259" key="1">
    <source>
        <dbReference type="PROSITE" id="PS51186"/>
    </source>
</evidence>
<dbReference type="PANTHER" id="PTHR13355:SF11">
    <property type="entry name" value="GLUCOSAMINE 6-PHOSPHATE N-ACETYLTRANSFERASE"/>
    <property type="match status" value="1"/>
</dbReference>